<dbReference type="Gene3D" id="1.25.40.10">
    <property type="entry name" value="Tetratricopeptide repeat domain"/>
    <property type="match status" value="2"/>
</dbReference>
<feature type="transmembrane region" description="Helical" evidence="4">
    <location>
        <begin position="149"/>
        <end position="165"/>
    </location>
</feature>
<evidence type="ECO:0000313" key="5">
    <source>
        <dbReference type="EMBL" id="NBG66803.1"/>
    </source>
</evidence>
<feature type="transmembrane region" description="Helical" evidence="4">
    <location>
        <begin position="218"/>
        <end position="237"/>
    </location>
</feature>
<evidence type="ECO:0000256" key="1">
    <source>
        <dbReference type="ARBA" id="ARBA00022737"/>
    </source>
</evidence>
<feature type="repeat" description="TPR" evidence="3">
    <location>
        <begin position="487"/>
        <end position="520"/>
    </location>
</feature>
<evidence type="ECO:0000256" key="4">
    <source>
        <dbReference type="SAM" id="Phobius"/>
    </source>
</evidence>
<feature type="transmembrane region" description="Helical" evidence="4">
    <location>
        <begin position="99"/>
        <end position="117"/>
    </location>
</feature>
<comment type="caution">
    <text evidence="5">The sequence shown here is derived from an EMBL/GenBank/DDBJ whole genome shotgun (WGS) entry which is preliminary data.</text>
</comment>
<feature type="transmembrane region" description="Helical" evidence="4">
    <location>
        <begin position="177"/>
        <end position="198"/>
    </location>
</feature>
<dbReference type="GO" id="GO:0000030">
    <property type="term" value="F:mannosyltransferase activity"/>
    <property type="evidence" value="ECO:0007669"/>
    <property type="project" value="TreeGrafter"/>
</dbReference>
<dbReference type="RefSeq" id="WP_160633761.1">
    <property type="nucleotide sequence ID" value="NZ_WWNE01000010.1"/>
</dbReference>
<feature type="repeat" description="TPR" evidence="3">
    <location>
        <begin position="419"/>
        <end position="452"/>
    </location>
</feature>
<feature type="transmembrane region" description="Helical" evidence="4">
    <location>
        <begin position="295"/>
        <end position="313"/>
    </location>
</feature>
<dbReference type="InterPro" id="IPR052346">
    <property type="entry name" value="O-mannosyl-transferase_TMTC"/>
</dbReference>
<proteinExistence type="predicted"/>
<keyword evidence="4" id="KW-0472">Membrane</keyword>
<evidence type="ECO:0000313" key="6">
    <source>
        <dbReference type="Proteomes" id="UP000470771"/>
    </source>
</evidence>
<keyword evidence="6" id="KW-1185">Reference proteome</keyword>
<evidence type="ECO:0000256" key="2">
    <source>
        <dbReference type="ARBA" id="ARBA00022803"/>
    </source>
</evidence>
<dbReference type="GO" id="GO:0035269">
    <property type="term" value="P:protein O-linked glycosylation via mannose"/>
    <property type="evidence" value="ECO:0007669"/>
    <property type="project" value="TreeGrafter"/>
</dbReference>
<feature type="transmembrane region" description="Helical" evidence="4">
    <location>
        <begin position="257"/>
        <end position="275"/>
    </location>
</feature>
<name>A0A6N9NLH7_9FLAO</name>
<keyword evidence="1" id="KW-0677">Repeat</keyword>
<dbReference type="EMBL" id="WWNE01000010">
    <property type="protein sequence ID" value="NBG66803.1"/>
    <property type="molecule type" value="Genomic_DNA"/>
</dbReference>
<feature type="transmembrane region" description="Helical" evidence="4">
    <location>
        <begin position="380"/>
        <end position="398"/>
    </location>
</feature>
<dbReference type="SMART" id="SM00028">
    <property type="entry name" value="TPR"/>
    <property type="match status" value="6"/>
</dbReference>
<keyword evidence="4" id="KW-0812">Transmembrane</keyword>
<feature type="transmembrane region" description="Helical" evidence="4">
    <location>
        <begin position="351"/>
        <end position="368"/>
    </location>
</feature>
<accession>A0A6N9NLH7</accession>
<evidence type="ECO:0000256" key="3">
    <source>
        <dbReference type="PROSITE-ProRule" id="PRU00339"/>
    </source>
</evidence>
<dbReference type="InterPro" id="IPR019734">
    <property type="entry name" value="TPR_rpt"/>
</dbReference>
<feature type="repeat" description="TPR" evidence="3">
    <location>
        <begin position="521"/>
        <end position="554"/>
    </location>
</feature>
<feature type="transmembrane region" description="Helical" evidence="4">
    <location>
        <begin position="320"/>
        <end position="339"/>
    </location>
</feature>
<keyword evidence="2 3" id="KW-0802">TPR repeat</keyword>
<dbReference type="AlphaFoldDB" id="A0A6N9NLH7"/>
<keyword evidence="4" id="KW-1133">Transmembrane helix</keyword>
<gene>
    <name evidence="5" type="ORF">GQN54_11815</name>
</gene>
<feature type="transmembrane region" description="Helical" evidence="4">
    <location>
        <begin position="15"/>
        <end position="32"/>
    </location>
</feature>
<protein>
    <submittedName>
        <fullName evidence="5">Tetratricopeptide repeat protein</fullName>
    </submittedName>
</protein>
<dbReference type="Proteomes" id="UP000470771">
    <property type="component" value="Unassembled WGS sequence"/>
</dbReference>
<reference evidence="5 6" key="1">
    <citation type="submission" date="2019-12" db="EMBL/GenBank/DDBJ databases">
        <authorList>
            <person name="Zhao J."/>
        </authorList>
    </citation>
    <scope>NUCLEOTIDE SEQUENCE [LARGE SCALE GENOMIC DNA]</scope>
    <source>
        <strain evidence="5 6">S-15</strain>
    </source>
</reference>
<organism evidence="5 6">
    <name type="scientific">Acidiluteibacter ferrifornacis</name>
    <dbReference type="NCBI Taxonomy" id="2692424"/>
    <lineage>
        <taxon>Bacteria</taxon>
        <taxon>Pseudomonadati</taxon>
        <taxon>Bacteroidota</taxon>
        <taxon>Flavobacteriia</taxon>
        <taxon>Flavobacteriales</taxon>
        <taxon>Cryomorphaceae</taxon>
        <taxon>Acidiluteibacter</taxon>
    </lineage>
</organism>
<feature type="transmembrane region" description="Helical" evidence="4">
    <location>
        <begin position="124"/>
        <end position="143"/>
    </location>
</feature>
<dbReference type="PROSITE" id="PS50005">
    <property type="entry name" value="TPR"/>
    <property type="match status" value="4"/>
</dbReference>
<dbReference type="SUPFAM" id="SSF48452">
    <property type="entry name" value="TPR-like"/>
    <property type="match status" value="2"/>
</dbReference>
<feature type="repeat" description="TPR" evidence="3">
    <location>
        <begin position="453"/>
        <end position="486"/>
    </location>
</feature>
<dbReference type="InterPro" id="IPR011990">
    <property type="entry name" value="TPR-like_helical_dom_sf"/>
</dbReference>
<dbReference type="Pfam" id="PF13432">
    <property type="entry name" value="TPR_16"/>
    <property type="match status" value="1"/>
</dbReference>
<sequence length="632" mass="72404">MSTKDVKQLISVQKYYWIIAVIVTFIALSPSLNNTWVNWDDDGYVLQNSLITSIDLNGIVAIFQEPNVVGNYHPLTVLSLAVDYAISEKAPFTFHLHNLLLHLLNVVLVFTLIYRLFKSHQMALIVALLFGIHPMHVESVAWISARKDLLYNAYLLMGLLVYLKYINCTSIAKRRGWYVLSFVLFSCSLLSKGVAMVFPAYLFLMDYLNDKKVNKSTLIAKVPFILLSASFVLISFYSQQLEGAFITEVEFPLIDRLAIATTSFLVYIFQSIVPINLSPFHPYPFQQLSDFPTHYYFSLLLIPALIVFCWIAIRKKWKVAVFGILFFTVTLIPLLQLIPLGRAMMAERYTYVAYLGLFTLIGFGLVQWMNQNRLIRRISIGVFTIVILIFSSISYTYAKSWENGEKLWNRVIDQYPEDYFAYYSRADYFFKEGDWSAALEDVNRSISLSPYFGVAYQLRGQLHEKSKELQLAVNDYEQAIALTPNYGPSYVNLARILGADGQYDAALKYLNQVIILNPTYATAFLNRGVIHEMLGKKEKGRLDYSQAIQLEPENGLFYRYRGVNYLADGNSNLAIADFNHAIQFLPKDGLSYFLRAKAFQQNGMKKEALIDAKKAMDLNYPVEQSMINELKE</sequence>
<dbReference type="PANTHER" id="PTHR44227">
    <property type="match status" value="1"/>
</dbReference>
<dbReference type="GO" id="GO:0030968">
    <property type="term" value="P:endoplasmic reticulum unfolded protein response"/>
    <property type="evidence" value="ECO:0007669"/>
    <property type="project" value="TreeGrafter"/>
</dbReference>
<dbReference type="PANTHER" id="PTHR44227:SF3">
    <property type="entry name" value="PROTEIN O-MANNOSYL-TRANSFERASE TMTC4"/>
    <property type="match status" value="1"/>
</dbReference>
<dbReference type="Pfam" id="PF13431">
    <property type="entry name" value="TPR_17"/>
    <property type="match status" value="1"/>
</dbReference>